<dbReference type="PANTHER" id="PTHR48041:SF139">
    <property type="entry name" value="PROTEIN SCARLET"/>
    <property type="match status" value="1"/>
</dbReference>
<feature type="region of interest" description="Disordered" evidence="7">
    <location>
        <begin position="1"/>
        <end position="35"/>
    </location>
</feature>
<keyword evidence="10" id="KW-1185">Reference proteome</keyword>
<accession>A0A9W9ZEP8</accession>
<dbReference type="GO" id="GO:0016020">
    <property type="term" value="C:membrane"/>
    <property type="evidence" value="ECO:0007669"/>
    <property type="project" value="UniProtKB-SubCell"/>
</dbReference>
<evidence type="ECO:0000256" key="2">
    <source>
        <dbReference type="ARBA" id="ARBA00005814"/>
    </source>
</evidence>
<evidence type="ECO:0000256" key="7">
    <source>
        <dbReference type="SAM" id="MobiDB-lite"/>
    </source>
</evidence>
<dbReference type="GO" id="GO:0016887">
    <property type="term" value="F:ATP hydrolysis activity"/>
    <property type="evidence" value="ECO:0007669"/>
    <property type="project" value="InterPro"/>
</dbReference>
<evidence type="ECO:0000313" key="10">
    <source>
        <dbReference type="Proteomes" id="UP001163046"/>
    </source>
</evidence>
<gene>
    <name evidence="9" type="ORF">OS493_008825</name>
</gene>
<evidence type="ECO:0000313" key="9">
    <source>
        <dbReference type="EMBL" id="KAJ7380373.1"/>
    </source>
</evidence>
<dbReference type="OrthoDB" id="5968139at2759"/>
<dbReference type="GO" id="GO:0042626">
    <property type="term" value="F:ATPase-coupled transmembrane transporter activity"/>
    <property type="evidence" value="ECO:0007669"/>
    <property type="project" value="TreeGrafter"/>
</dbReference>
<keyword evidence="5" id="KW-1133">Transmembrane helix</keyword>
<dbReference type="PANTHER" id="PTHR48041">
    <property type="entry name" value="ABC TRANSPORTER G FAMILY MEMBER 28"/>
    <property type="match status" value="1"/>
</dbReference>
<dbReference type="InterPro" id="IPR050352">
    <property type="entry name" value="ABCG_transporters"/>
</dbReference>
<organism evidence="9 10">
    <name type="scientific">Desmophyllum pertusum</name>
    <dbReference type="NCBI Taxonomy" id="174260"/>
    <lineage>
        <taxon>Eukaryota</taxon>
        <taxon>Metazoa</taxon>
        <taxon>Cnidaria</taxon>
        <taxon>Anthozoa</taxon>
        <taxon>Hexacorallia</taxon>
        <taxon>Scleractinia</taxon>
        <taxon>Caryophylliina</taxon>
        <taxon>Caryophylliidae</taxon>
        <taxon>Desmophyllum</taxon>
    </lineage>
</organism>
<dbReference type="SUPFAM" id="SSF52540">
    <property type="entry name" value="P-loop containing nucleoside triphosphate hydrolases"/>
    <property type="match status" value="1"/>
</dbReference>
<keyword evidence="3" id="KW-0813">Transport</keyword>
<keyword evidence="6" id="KW-0472">Membrane</keyword>
<dbReference type="Pfam" id="PF00005">
    <property type="entry name" value="ABC_tran"/>
    <property type="match status" value="1"/>
</dbReference>
<feature type="domain" description="ABC transporter" evidence="8">
    <location>
        <begin position="113"/>
        <end position="222"/>
    </location>
</feature>
<reference evidence="9" key="1">
    <citation type="submission" date="2023-01" db="EMBL/GenBank/DDBJ databases">
        <title>Genome assembly of the deep-sea coral Lophelia pertusa.</title>
        <authorList>
            <person name="Herrera S."/>
            <person name="Cordes E."/>
        </authorList>
    </citation>
    <scope>NUCLEOTIDE SEQUENCE</scope>
    <source>
        <strain evidence="9">USNM1676648</strain>
        <tissue evidence="9">Polyp</tissue>
    </source>
</reference>
<evidence type="ECO:0000256" key="1">
    <source>
        <dbReference type="ARBA" id="ARBA00004141"/>
    </source>
</evidence>
<protein>
    <recommendedName>
        <fullName evidence="8">ABC transporter domain-containing protein</fullName>
    </recommendedName>
</protein>
<evidence type="ECO:0000256" key="6">
    <source>
        <dbReference type="ARBA" id="ARBA00023136"/>
    </source>
</evidence>
<evidence type="ECO:0000256" key="3">
    <source>
        <dbReference type="ARBA" id="ARBA00022448"/>
    </source>
</evidence>
<comment type="caution">
    <text evidence="9">The sequence shown here is derived from an EMBL/GenBank/DDBJ whole genome shotgun (WGS) entry which is preliminary data.</text>
</comment>
<dbReference type="InterPro" id="IPR027417">
    <property type="entry name" value="P-loop_NTPase"/>
</dbReference>
<proteinExistence type="inferred from homology"/>
<evidence type="ECO:0000256" key="5">
    <source>
        <dbReference type="ARBA" id="ARBA00022989"/>
    </source>
</evidence>
<dbReference type="Gene3D" id="3.40.50.300">
    <property type="entry name" value="P-loop containing nucleotide triphosphate hydrolases"/>
    <property type="match status" value="1"/>
</dbReference>
<sequence length="231" mass="26057">MHPKGKNEKYLTVVEEEDASSDSECSEHEKSVDPGSLQADNLGFDHSLEEFTCLLIWKTSPLMLKVIQTMVTNGNDSGEPGGKTQYCLPDLKRKSPDVDYVRMDKNLAKKQILNNVSVYFNPGELVAIMGPSGSGKTTLLDLLTGRRRHGHSKGHVYINGVGLDRVQDWYARKIGYVLQLAVPYYEELTVRQNLFFAAHMRLPKSMSHRTKFERVEQILAEVIPSYLSLIV</sequence>
<dbReference type="EMBL" id="MU826353">
    <property type="protein sequence ID" value="KAJ7380373.1"/>
    <property type="molecule type" value="Genomic_DNA"/>
</dbReference>
<dbReference type="AlphaFoldDB" id="A0A9W9ZEP8"/>
<dbReference type="GO" id="GO:0005524">
    <property type="term" value="F:ATP binding"/>
    <property type="evidence" value="ECO:0007669"/>
    <property type="project" value="InterPro"/>
</dbReference>
<dbReference type="InterPro" id="IPR003439">
    <property type="entry name" value="ABC_transporter-like_ATP-bd"/>
</dbReference>
<keyword evidence="4" id="KW-0812">Transmembrane</keyword>
<comment type="subcellular location">
    <subcellularLocation>
        <location evidence="1">Membrane</location>
        <topology evidence="1">Multi-pass membrane protein</topology>
    </subcellularLocation>
</comment>
<comment type="similarity">
    <text evidence="2">Belongs to the ABC transporter superfamily. ABCG family. Eye pigment precursor importer (TC 3.A.1.204) subfamily.</text>
</comment>
<evidence type="ECO:0000259" key="8">
    <source>
        <dbReference type="Pfam" id="PF00005"/>
    </source>
</evidence>
<name>A0A9W9ZEP8_9CNID</name>
<evidence type="ECO:0000256" key="4">
    <source>
        <dbReference type="ARBA" id="ARBA00022692"/>
    </source>
</evidence>
<dbReference type="Proteomes" id="UP001163046">
    <property type="component" value="Unassembled WGS sequence"/>
</dbReference>